<dbReference type="InterPro" id="IPR001910">
    <property type="entry name" value="Inosine/uridine_hydrolase_dom"/>
</dbReference>
<comment type="similarity">
    <text evidence="1">Belongs to the IUNH family.</text>
</comment>
<dbReference type="Gene3D" id="3.90.245.10">
    <property type="entry name" value="Ribonucleoside hydrolase-like"/>
    <property type="match status" value="1"/>
</dbReference>
<protein>
    <recommendedName>
        <fullName evidence="4">Inosine/uridine-preferring nucleoside hydrolase domain-containing protein</fullName>
    </recommendedName>
</protein>
<dbReference type="InterPro" id="IPR036452">
    <property type="entry name" value="Ribo_hydro-like"/>
</dbReference>
<dbReference type="Proteomes" id="UP000024837">
    <property type="component" value="Unassembled WGS sequence"/>
</dbReference>
<sequence>MATAPGTCGLVVTGTMTNAALLFAAFPETAGHIRLSIMGGGFEVGNITRFAEFNIYCDPEAASSIFTLPALSGKILLAPLDLTHTVLATAAVRSTLLTPTPTLFRTMLHDLLMFFAGTYARVFGMTTGPPLHDPVAVAALLYEDGSDPALGFEWEECSIEIILQGEQLGKTVMWPVGAAPDNAHDGKKVIGEVVGESGVRVKVGKKVNADEFWRVMLAAVDVSDGVSPLNV</sequence>
<accession>W7I8Z2</accession>
<dbReference type="AlphaFoldDB" id="W7I8Z2"/>
<reference evidence="5 6" key="1">
    <citation type="submission" date="2013-05" db="EMBL/GenBank/DDBJ databases">
        <title>Drechslerella stenobrocha genome reveals carnivorous origination and mechanical trapping mechanism of predatory fungi.</title>
        <authorList>
            <person name="Liu X."/>
            <person name="Zhang W."/>
            <person name="Liu K."/>
        </authorList>
    </citation>
    <scope>NUCLEOTIDE SEQUENCE [LARGE SCALE GENOMIC DNA]</scope>
    <source>
        <strain evidence="5 6">248</strain>
    </source>
</reference>
<keyword evidence="6" id="KW-1185">Reference proteome</keyword>
<dbReference type="OrthoDB" id="432381at2759"/>
<dbReference type="GO" id="GO:0005829">
    <property type="term" value="C:cytosol"/>
    <property type="evidence" value="ECO:0007669"/>
    <property type="project" value="TreeGrafter"/>
</dbReference>
<keyword evidence="2" id="KW-0378">Hydrolase</keyword>
<dbReference type="GO" id="GO:0006152">
    <property type="term" value="P:purine nucleoside catabolic process"/>
    <property type="evidence" value="ECO:0007669"/>
    <property type="project" value="TreeGrafter"/>
</dbReference>
<keyword evidence="3" id="KW-0326">Glycosidase</keyword>
<evidence type="ECO:0000256" key="3">
    <source>
        <dbReference type="ARBA" id="ARBA00023295"/>
    </source>
</evidence>
<organism evidence="5 6">
    <name type="scientific">Drechslerella stenobrocha 248</name>
    <dbReference type="NCBI Taxonomy" id="1043628"/>
    <lineage>
        <taxon>Eukaryota</taxon>
        <taxon>Fungi</taxon>
        <taxon>Dikarya</taxon>
        <taxon>Ascomycota</taxon>
        <taxon>Pezizomycotina</taxon>
        <taxon>Orbiliomycetes</taxon>
        <taxon>Orbiliales</taxon>
        <taxon>Orbiliaceae</taxon>
        <taxon>Drechslerella</taxon>
    </lineage>
</organism>
<evidence type="ECO:0000313" key="6">
    <source>
        <dbReference type="Proteomes" id="UP000024837"/>
    </source>
</evidence>
<dbReference type="SUPFAM" id="SSF53590">
    <property type="entry name" value="Nucleoside hydrolase"/>
    <property type="match status" value="1"/>
</dbReference>
<dbReference type="Pfam" id="PF01156">
    <property type="entry name" value="IU_nuc_hydro"/>
    <property type="match status" value="1"/>
</dbReference>
<evidence type="ECO:0000313" key="5">
    <source>
        <dbReference type="EMBL" id="EWC48522.1"/>
    </source>
</evidence>
<evidence type="ECO:0000259" key="4">
    <source>
        <dbReference type="Pfam" id="PF01156"/>
    </source>
</evidence>
<gene>
    <name evidence="5" type="ORF">DRE_07717</name>
</gene>
<dbReference type="InterPro" id="IPR023186">
    <property type="entry name" value="IUNH"/>
</dbReference>
<dbReference type="HOGENOM" id="CLU_036838_0_0_1"/>
<proteinExistence type="inferred from homology"/>
<evidence type="ECO:0000256" key="2">
    <source>
        <dbReference type="ARBA" id="ARBA00022801"/>
    </source>
</evidence>
<evidence type="ECO:0000256" key="1">
    <source>
        <dbReference type="ARBA" id="ARBA00009176"/>
    </source>
</evidence>
<feature type="domain" description="Inosine/uridine-preferring nucleoside hydrolase" evidence="4">
    <location>
        <begin position="5"/>
        <end position="214"/>
    </location>
</feature>
<dbReference type="GO" id="GO:0008477">
    <property type="term" value="F:purine nucleosidase activity"/>
    <property type="evidence" value="ECO:0007669"/>
    <property type="project" value="TreeGrafter"/>
</dbReference>
<dbReference type="PANTHER" id="PTHR12304:SF4">
    <property type="entry name" value="URIDINE NUCLEOSIDASE"/>
    <property type="match status" value="1"/>
</dbReference>
<dbReference type="EMBL" id="KI966373">
    <property type="protein sequence ID" value="EWC48522.1"/>
    <property type="molecule type" value="Genomic_DNA"/>
</dbReference>
<dbReference type="PANTHER" id="PTHR12304">
    <property type="entry name" value="INOSINE-URIDINE PREFERRING NUCLEOSIDE HYDROLASE"/>
    <property type="match status" value="1"/>
</dbReference>
<name>W7I8Z2_9PEZI</name>